<evidence type="ECO:0000256" key="2">
    <source>
        <dbReference type="ARBA" id="ARBA00014024"/>
    </source>
</evidence>
<evidence type="ECO:0000256" key="1">
    <source>
        <dbReference type="ARBA" id="ARBA00003989"/>
    </source>
</evidence>
<sequence>MGRVTLSLILTMENKQYIYLFILLTFFTPLSNASADLEIDGLLLNKSISRFGYQFYSEFSNYWRELPSTAGFNVEIKETVIPRAGTKLVLIMNHKIIYATHLGRKLEPLDERVEQAVHSVMDAMARSNMQTASPDMALNGW</sequence>
<reference evidence="4" key="2">
    <citation type="submission" date="2023-01" db="EMBL/GenBank/DDBJ databases">
        <title>Draft genome sequence of Pseudoalteromonas tetraodonis strain NBRC 103034.</title>
        <authorList>
            <person name="Sun Q."/>
            <person name="Mori K."/>
        </authorList>
    </citation>
    <scope>NUCLEOTIDE SEQUENCE</scope>
    <source>
        <strain evidence="4">NBRC 103034</strain>
    </source>
</reference>
<comment type="function">
    <text evidence="1">May be involved in the biogenesis of curli organelles.</text>
</comment>
<accession>A0AA37W534</accession>
<dbReference type="Proteomes" id="UP001161408">
    <property type="component" value="Unassembled WGS sequence"/>
</dbReference>
<evidence type="ECO:0000313" key="4">
    <source>
        <dbReference type="EMBL" id="GLQ04040.1"/>
    </source>
</evidence>
<gene>
    <name evidence="4" type="primary">csgE</name>
    <name evidence="4" type="ORF">GCM10007914_29210</name>
</gene>
<evidence type="ECO:0000313" key="5">
    <source>
        <dbReference type="Proteomes" id="UP001161408"/>
    </source>
</evidence>
<protein>
    <recommendedName>
        <fullName evidence="2">Curli production assembly/transport component CsgE</fullName>
    </recommendedName>
</protein>
<dbReference type="AlphaFoldDB" id="A0AA37W534"/>
<keyword evidence="5" id="KW-1185">Reference proteome</keyword>
<keyword evidence="3" id="KW-0732">Signal</keyword>
<dbReference type="InterPro" id="IPR018900">
    <property type="entry name" value="Curli_CsgE"/>
</dbReference>
<evidence type="ECO:0000256" key="3">
    <source>
        <dbReference type="ARBA" id="ARBA00022729"/>
    </source>
</evidence>
<name>A0AA37W534_9GAMM</name>
<dbReference type="Pfam" id="PF10627">
    <property type="entry name" value="CsgE"/>
    <property type="match status" value="1"/>
</dbReference>
<reference evidence="4" key="1">
    <citation type="journal article" date="2014" name="Int. J. Syst. Evol. Microbiol.">
        <title>Complete genome sequence of Corynebacterium casei LMG S-19264T (=DSM 44701T), isolated from a smear-ripened cheese.</title>
        <authorList>
            <consortium name="US DOE Joint Genome Institute (JGI-PGF)"/>
            <person name="Walter F."/>
            <person name="Albersmeier A."/>
            <person name="Kalinowski J."/>
            <person name="Ruckert C."/>
        </authorList>
    </citation>
    <scope>NUCLEOTIDE SEQUENCE</scope>
    <source>
        <strain evidence="4">NBRC 103034</strain>
    </source>
</reference>
<organism evidence="4 5">
    <name type="scientific">Pseudoalteromonas tetraodonis GFC</name>
    <dbReference type="NCBI Taxonomy" id="1315271"/>
    <lineage>
        <taxon>Bacteria</taxon>
        <taxon>Pseudomonadati</taxon>
        <taxon>Pseudomonadota</taxon>
        <taxon>Gammaproteobacteria</taxon>
        <taxon>Alteromonadales</taxon>
        <taxon>Pseudoalteromonadaceae</taxon>
        <taxon>Pseudoalteromonas</taxon>
    </lineage>
</organism>
<comment type="caution">
    <text evidence="4">The sequence shown here is derived from an EMBL/GenBank/DDBJ whole genome shotgun (WGS) entry which is preliminary data.</text>
</comment>
<proteinExistence type="predicted"/>
<dbReference type="EMBL" id="BSNE01000020">
    <property type="protein sequence ID" value="GLQ04040.1"/>
    <property type="molecule type" value="Genomic_DNA"/>
</dbReference>